<dbReference type="Proteomes" id="UP001319045">
    <property type="component" value="Chromosome"/>
</dbReference>
<feature type="transmembrane region" description="Helical" evidence="4">
    <location>
        <begin position="6"/>
        <end position="25"/>
    </location>
</feature>
<keyword evidence="3" id="KW-0411">Iron-sulfur</keyword>
<keyword evidence="7" id="KW-1185">Reference proteome</keyword>
<dbReference type="EMBL" id="AP024484">
    <property type="protein sequence ID" value="BCS84847.1"/>
    <property type="molecule type" value="Genomic_DNA"/>
</dbReference>
<protein>
    <recommendedName>
        <fullName evidence="5">4Fe-4S ferredoxin-type domain-containing protein</fullName>
    </recommendedName>
</protein>
<keyword evidence="2" id="KW-0408">Iron</keyword>
<sequence length="75" mass="8553">MKGQMIQLYFAIGALFVIYLVTDSLRKKEKNNRIISIDDKKCARCNSCITHCPNGVLKMEPEEGKDMHVIVKNPN</sequence>
<dbReference type="InterPro" id="IPR017896">
    <property type="entry name" value="4Fe4S_Fe-S-bd"/>
</dbReference>
<dbReference type="InterPro" id="IPR017900">
    <property type="entry name" value="4Fe4S_Fe_S_CS"/>
</dbReference>
<evidence type="ECO:0000256" key="1">
    <source>
        <dbReference type="ARBA" id="ARBA00022723"/>
    </source>
</evidence>
<accession>A0ABM7NWS6</accession>
<proteinExistence type="predicted"/>
<dbReference type="Gene3D" id="3.30.70.20">
    <property type="match status" value="1"/>
</dbReference>
<keyword evidence="4" id="KW-1133">Transmembrane helix</keyword>
<keyword evidence="4" id="KW-0812">Transmembrane</keyword>
<reference evidence="6 7" key="1">
    <citation type="journal article" date="2022" name="Int. J. Syst. Evol. Microbiol.">
        <title>Prevotella herbatica sp. nov., a plant polysaccharide-decomposing anaerobic bacterium isolated from a methanogenic reactor.</title>
        <authorList>
            <person name="Uek A."/>
            <person name="Tonouchi A."/>
            <person name="Kaku N."/>
            <person name="Ueki K."/>
        </authorList>
    </citation>
    <scope>NUCLEOTIDE SEQUENCE [LARGE SCALE GENOMIC DNA]</scope>
    <source>
        <strain evidence="6 7">WR041</strain>
    </source>
</reference>
<gene>
    <name evidence="6" type="ORF">prwr041_07400</name>
</gene>
<dbReference type="PROSITE" id="PS00198">
    <property type="entry name" value="4FE4S_FER_1"/>
    <property type="match status" value="1"/>
</dbReference>
<evidence type="ECO:0000256" key="2">
    <source>
        <dbReference type="ARBA" id="ARBA00023004"/>
    </source>
</evidence>
<organism evidence="6 7">
    <name type="scientific">Prevotella herbatica</name>
    <dbReference type="NCBI Taxonomy" id="2801997"/>
    <lineage>
        <taxon>Bacteria</taxon>
        <taxon>Pseudomonadati</taxon>
        <taxon>Bacteroidota</taxon>
        <taxon>Bacteroidia</taxon>
        <taxon>Bacteroidales</taxon>
        <taxon>Prevotellaceae</taxon>
        <taxon>Prevotella</taxon>
    </lineage>
</organism>
<keyword evidence="4" id="KW-0472">Membrane</keyword>
<evidence type="ECO:0000313" key="7">
    <source>
        <dbReference type="Proteomes" id="UP001319045"/>
    </source>
</evidence>
<dbReference type="PROSITE" id="PS51379">
    <property type="entry name" value="4FE4S_FER_2"/>
    <property type="match status" value="1"/>
</dbReference>
<name>A0ABM7NWS6_9BACT</name>
<evidence type="ECO:0000259" key="5">
    <source>
        <dbReference type="PROSITE" id="PS51379"/>
    </source>
</evidence>
<evidence type="ECO:0000313" key="6">
    <source>
        <dbReference type="EMBL" id="BCS84847.1"/>
    </source>
</evidence>
<dbReference type="Pfam" id="PF13237">
    <property type="entry name" value="Fer4_10"/>
    <property type="match status" value="1"/>
</dbReference>
<dbReference type="SUPFAM" id="SSF54862">
    <property type="entry name" value="4Fe-4S ferredoxins"/>
    <property type="match status" value="1"/>
</dbReference>
<keyword evidence="1" id="KW-0479">Metal-binding</keyword>
<evidence type="ECO:0000256" key="4">
    <source>
        <dbReference type="SAM" id="Phobius"/>
    </source>
</evidence>
<feature type="domain" description="4Fe-4S ferredoxin-type" evidence="5">
    <location>
        <begin position="33"/>
        <end position="62"/>
    </location>
</feature>
<evidence type="ECO:0000256" key="3">
    <source>
        <dbReference type="ARBA" id="ARBA00023014"/>
    </source>
</evidence>